<reference evidence="1 2" key="1">
    <citation type="submission" date="2017-12" db="EMBL/GenBank/DDBJ databases">
        <title>Integrating genomic resources of turbot (Scophthalmus maximus) in depth evaluation of genetic and physical mapping variation across individuals.</title>
        <authorList>
            <person name="Martinez P."/>
        </authorList>
    </citation>
    <scope>NUCLEOTIDE SEQUENCE [LARGE SCALE GENOMIC DNA]</scope>
</reference>
<dbReference type="Proteomes" id="UP000246464">
    <property type="component" value="Chromosome 5"/>
</dbReference>
<evidence type="ECO:0000313" key="1">
    <source>
        <dbReference type="EMBL" id="AWP01675.1"/>
    </source>
</evidence>
<sequence length="61" mass="6911">MQYPPTADVNLRGRVRRLLTVYVQNCMFQPVKMVSSFRSDKPVNSCMHRTVALATADHSAD</sequence>
<protein>
    <submittedName>
        <fullName evidence="1">Uncharacterized protein</fullName>
    </submittedName>
</protein>
<proteinExistence type="predicted"/>
<name>A0A2U9BCI8_SCOMX</name>
<accession>A0A2U9BCI8</accession>
<evidence type="ECO:0000313" key="2">
    <source>
        <dbReference type="Proteomes" id="UP000246464"/>
    </source>
</evidence>
<gene>
    <name evidence="1" type="ORF">SMAX5B_012646</name>
</gene>
<organism evidence="1 2">
    <name type="scientific">Scophthalmus maximus</name>
    <name type="common">Turbot</name>
    <name type="synonym">Psetta maxima</name>
    <dbReference type="NCBI Taxonomy" id="52904"/>
    <lineage>
        <taxon>Eukaryota</taxon>
        <taxon>Metazoa</taxon>
        <taxon>Chordata</taxon>
        <taxon>Craniata</taxon>
        <taxon>Vertebrata</taxon>
        <taxon>Euteleostomi</taxon>
        <taxon>Actinopterygii</taxon>
        <taxon>Neopterygii</taxon>
        <taxon>Teleostei</taxon>
        <taxon>Neoteleostei</taxon>
        <taxon>Acanthomorphata</taxon>
        <taxon>Carangaria</taxon>
        <taxon>Pleuronectiformes</taxon>
        <taxon>Pleuronectoidei</taxon>
        <taxon>Scophthalmidae</taxon>
        <taxon>Scophthalmus</taxon>
    </lineage>
</organism>
<dbReference type="AlphaFoldDB" id="A0A2U9BCI8"/>
<keyword evidence="2" id="KW-1185">Reference proteome</keyword>
<dbReference type="EMBL" id="CP026247">
    <property type="protein sequence ID" value="AWP01675.1"/>
    <property type="molecule type" value="Genomic_DNA"/>
</dbReference>